<keyword evidence="3" id="KW-0813">Transport</keyword>
<evidence type="ECO:0000256" key="6">
    <source>
        <dbReference type="ARBA" id="ARBA00022989"/>
    </source>
</evidence>
<feature type="transmembrane region" description="Helical" evidence="8">
    <location>
        <begin position="305"/>
        <end position="325"/>
    </location>
</feature>
<keyword evidence="10" id="KW-1185">Reference proteome</keyword>
<dbReference type="EMBL" id="CP119075">
    <property type="protein sequence ID" value="WED67016.1"/>
    <property type="molecule type" value="Genomic_DNA"/>
</dbReference>
<accession>A0AAF0CS37</accession>
<organism evidence="9 10">
    <name type="scientific">Synoicihabitans lomoniglobus</name>
    <dbReference type="NCBI Taxonomy" id="2909285"/>
    <lineage>
        <taxon>Bacteria</taxon>
        <taxon>Pseudomonadati</taxon>
        <taxon>Verrucomicrobiota</taxon>
        <taxon>Opitutia</taxon>
        <taxon>Opitutales</taxon>
        <taxon>Opitutaceae</taxon>
        <taxon>Synoicihabitans</taxon>
    </lineage>
</organism>
<evidence type="ECO:0000256" key="7">
    <source>
        <dbReference type="ARBA" id="ARBA00023136"/>
    </source>
</evidence>
<dbReference type="KEGG" id="slom:PXH66_09155"/>
<keyword evidence="6 8" id="KW-1133">Transmembrane helix</keyword>
<protein>
    <submittedName>
        <fullName evidence="9">AI-2E family transporter</fullName>
    </submittedName>
</protein>
<keyword evidence="7 8" id="KW-0472">Membrane</keyword>
<gene>
    <name evidence="9" type="ORF">PXH66_09155</name>
</gene>
<keyword evidence="5 8" id="KW-0812">Transmembrane</keyword>
<feature type="transmembrane region" description="Helical" evidence="8">
    <location>
        <begin position="280"/>
        <end position="299"/>
    </location>
</feature>
<evidence type="ECO:0000256" key="4">
    <source>
        <dbReference type="ARBA" id="ARBA00022475"/>
    </source>
</evidence>
<dbReference type="Pfam" id="PF01594">
    <property type="entry name" value="AI-2E_transport"/>
    <property type="match status" value="1"/>
</dbReference>
<proteinExistence type="inferred from homology"/>
<dbReference type="PANTHER" id="PTHR21716:SF53">
    <property type="entry name" value="PERMEASE PERM-RELATED"/>
    <property type="match status" value="1"/>
</dbReference>
<feature type="transmembrane region" description="Helical" evidence="8">
    <location>
        <begin position="248"/>
        <end position="273"/>
    </location>
</feature>
<dbReference type="GO" id="GO:0055085">
    <property type="term" value="P:transmembrane transport"/>
    <property type="evidence" value="ECO:0007669"/>
    <property type="project" value="TreeGrafter"/>
</dbReference>
<evidence type="ECO:0000313" key="9">
    <source>
        <dbReference type="EMBL" id="WED67016.1"/>
    </source>
</evidence>
<name>A0AAF0CS37_9BACT</name>
<feature type="transmembrane region" description="Helical" evidence="8">
    <location>
        <begin position="181"/>
        <end position="203"/>
    </location>
</feature>
<feature type="transmembrane region" description="Helical" evidence="8">
    <location>
        <begin position="85"/>
        <end position="106"/>
    </location>
</feature>
<feature type="transmembrane region" description="Helical" evidence="8">
    <location>
        <begin position="21"/>
        <end position="45"/>
    </location>
</feature>
<evidence type="ECO:0000256" key="5">
    <source>
        <dbReference type="ARBA" id="ARBA00022692"/>
    </source>
</evidence>
<reference evidence="9" key="1">
    <citation type="submission" date="2023-03" db="EMBL/GenBank/DDBJ databases">
        <title>Lomoglobus Profundus gen. nov., sp. nov., a novel member of the phylum Verrucomicrobia, isolated from deep-marine sediment of South China Sea.</title>
        <authorList>
            <person name="Ahmad T."/>
            <person name="Ishaq S.E."/>
            <person name="Wang F."/>
        </authorList>
    </citation>
    <scope>NUCLEOTIDE SEQUENCE</scope>
    <source>
        <strain evidence="9">LMO-M01</strain>
    </source>
</reference>
<keyword evidence="4" id="KW-1003">Cell membrane</keyword>
<feature type="transmembrane region" description="Helical" evidence="8">
    <location>
        <begin position="51"/>
        <end position="73"/>
    </location>
</feature>
<evidence type="ECO:0000256" key="1">
    <source>
        <dbReference type="ARBA" id="ARBA00004651"/>
    </source>
</evidence>
<evidence type="ECO:0000256" key="2">
    <source>
        <dbReference type="ARBA" id="ARBA00009773"/>
    </source>
</evidence>
<dbReference type="AlphaFoldDB" id="A0AAF0CS37"/>
<feature type="transmembrane region" description="Helical" evidence="8">
    <location>
        <begin position="337"/>
        <end position="353"/>
    </location>
</feature>
<comment type="similarity">
    <text evidence="2">Belongs to the autoinducer-2 exporter (AI-2E) (TC 2.A.86) family.</text>
</comment>
<evidence type="ECO:0000256" key="8">
    <source>
        <dbReference type="SAM" id="Phobius"/>
    </source>
</evidence>
<dbReference type="Proteomes" id="UP001218638">
    <property type="component" value="Chromosome"/>
</dbReference>
<dbReference type="InterPro" id="IPR002549">
    <property type="entry name" value="AI-2E-like"/>
</dbReference>
<dbReference type="GO" id="GO:0005886">
    <property type="term" value="C:plasma membrane"/>
    <property type="evidence" value="ECO:0007669"/>
    <property type="project" value="UniProtKB-SubCell"/>
</dbReference>
<dbReference type="PANTHER" id="PTHR21716">
    <property type="entry name" value="TRANSMEMBRANE PROTEIN"/>
    <property type="match status" value="1"/>
</dbReference>
<sequence>MPESVDSPRPQHLLTDRQRKLVGFALGFLALVVIIGLLALSFVVLARLVGIFSGVLWPITAAGIIALVLRPVVDALESKLDRPRVASVVILYALVAFVLTGLMLLVTPKLVEQVLDFIAFVPEFWQSALSFVKENYPDWIVLVEKQMANPHIKAVVDSALAEAQSLLTQALPSIKAAGSGAMNVFSFVTNLAIVPIYLFFFLLSRRDPTRSLGEQITFLEKPVRDDVVFLVREFIGIVVSFFRGQLMIGLIMGLLLTIGFAIMGLKFALVLGLTLGVLNIVPYLGTIIGLSIALPLAFFQPEGGWMLVGKVMVVFVIVQNIEGWFLTPKIMGERTGLHPVIIIFAIFFWGTAFDGILGMILAIPLTAFFVTAWRLAKHKYFER</sequence>
<comment type="subcellular location">
    <subcellularLocation>
        <location evidence="1">Cell membrane</location>
        <topology evidence="1">Multi-pass membrane protein</topology>
    </subcellularLocation>
</comment>
<dbReference type="RefSeq" id="WP_330927604.1">
    <property type="nucleotide sequence ID" value="NZ_CP119075.1"/>
</dbReference>
<evidence type="ECO:0000313" key="10">
    <source>
        <dbReference type="Proteomes" id="UP001218638"/>
    </source>
</evidence>
<evidence type="ECO:0000256" key="3">
    <source>
        <dbReference type="ARBA" id="ARBA00022448"/>
    </source>
</evidence>